<evidence type="ECO:0000256" key="1">
    <source>
        <dbReference type="ARBA" id="ARBA00004370"/>
    </source>
</evidence>
<dbReference type="GO" id="GO:0008528">
    <property type="term" value="F:G protein-coupled peptide receptor activity"/>
    <property type="evidence" value="ECO:0007669"/>
    <property type="project" value="InterPro"/>
</dbReference>
<evidence type="ECO:0000313" key="7">
    <source>
        <dbReference type="EMBL" id="OXA40504.1"/>
    </source>
</evidence>
<dbReference type="Proteomes" id="UP000198287">
    <property type="component" value="Unassembled WGS sequence"/>
</dbReference>
<feature type="transmembrane region" description="Helical" evidence="5">
    <location>
        <begin position="247"/>
        <end position="272"/>
    </location>
</feature>
<feature type="transmembrane region" description="Helical" evidence="5">
    <location>
        <begin position="186"/>
        <end position="208"/>
    </location>
</feature>
<dbReference type="InterPro" id="IPR017452">
    <property type="entry name" value="GPCR_Rhodpsn_7TM"/>
</dbReference>
<name>A0A226D6M4_FOLCA</name>
<evidence type="ECO:0000256" key="3">
    <source>
        <dbReference type="ARBA" id="ARBA00022989"/>
    </source>
</evidence>
<keyword evidence="3 5" id="KW-1133">Transmembrane helix</keyword>
<dbReference type="EMBL" id="LNIX01000033">
    <property type="protein sequence ID" value="OXA40504.1"/>
    <property type="molecule type" value="Genomic_DNA"/>
</dbReference>
<organism evidence="7 8">
    <name type="scientific">Folsomia candida</name>
    <name type="common">Springtail</name>
    <dbReference type="NCBI Taxonomy" id="158441"/>
    <lineage>
        <taxon>Eukaryota</taxon>
        <taxon>Metazoa</taxon>
        <taxon>Ecdysozoa</taxon>
        <taxon>Arthropoda</taxon>
        <taxon>Hexapoda</taxon>
        <taxon>Collembola</taxon>
        <taxon>Entomobryomorpha</taxon>
        <taxon>Isotomoidea</taxon>
        <taxon>Isotomidae</taxon>
        <taxon>Proisotominae</taxon>
        <taxon>Folsomia</taxon>
    </lineage>
</organism>
<dbReference type="AlphaFoldDB" id="A0A226D6M4"/>
<dbReference type="OMA" id="WIRIRRC"/>
<feature type="transmembrane region" description="Helical" evidence="5">
    <location>
        <begin position="39"/>
        <end position="61"/>
    </location>
</feature>
<evidence type="ECO:0000256" key="4">
    <source>
        <dbReference type="ARBA" id="ARBA00023136"/>
    </source>
</evidence>
<protein>
    <submittedName>
        <fullName evidence="7">FMRFamide receptor</fullName>
    </submittedName>
</protein>
<accession>A0A226D6M4</accession>
<reference evidence="7 8" key="1">
    <citation type="submission" date="2015-12" db="EMBL/GenBank/DDBJ databases">
        <title>The genome of Folsomia candida.</title>
        <authorList>
            <person name="Faddeeva A."/>
            <person name="Derks M.F."/>
            <person name="Anvar Y."/>
            <person name="Smit S."/>
            <person name="Van Straalen N."/>
            <person name="Roelofs D."/>
        </authorList>
    </citation>
    <scope>NUCLEOTIDE SEQUENCE [LARGE SCALE GENOMIC DNA]</scope>
    <source>
        <strain evidence="7 8">VU population</strain>
        <tissue evidence="7">Whole body</tissue>
    </source>
</reference>
<dbReference type="GO" id="GO:0016020">
    <property type="term" value="C:membrane"/>
    <property type="evidence" value="ECO:0007669"/>
    <property type="project" value="UniProtKB-SubCell"/>
</dbReference>
<evidence type="ECO:0000256" key="2">
    <source>
        <dbReference type="ARBA" id="ARBA00022692"/>
    </source>
</evidence>
<dbReference type="Gene3D" id="1.20.1070.10">
    <property type="entry name" value="Rhodopsin 7-helix transmembrane proteins"/>
    <property type="match status" value="1"/>
</dbReference>
<comment type="caution">
    <text evidence="7">The sequence shown here is derived from an EMBL/GenBank/DDBJ whole genome shotgun (WGS) entry which is preliminary data.</text>
</comment>
<feature type="transmembrane region" description="Helical" evidence="5">
    <location>
        <begin position="125"/>
        <end position="145"/>
    </location>
</feature>
<evidence type="ECO:0000259" key="6">
    <source>
        <dbReference type="PROSITE" id="PS50262"/>
    </source>
</evidence>
<feature type="domain" description="G-protein coupled receptors family 1 profile" evidence="6">
    <location>
        <begin position="22"/>
        <end position="302"/>
    </location>
</feature>
<feature type="transmembrane region" description="Helical" evidence="5">
    <location>
        <begin position="6"/>
        <end position="32"/>
    </location>
</feature>
<feature type="transmembrane region" description="Helical" evidence="5">
    <location>
        <begin position="81"/>
        <end position="105"/>
    </location>
</feature>
<keyword evidence="8" id="KW-1185">Reference proteome</keyword>
<dbReference type="PROSITE" id="PS50262">
    <property type="entry name" value="G_PROTEIN_RECEP_F1_2"/>
    <property type="match status" value="1"/>
</dbReference>
<keyword evidence="4 5" id="KW-0472">Membrane</keyword>
<sequence>MRMPGFSFWVTGVVGTGLGGLGVVTDCLSILILLRIKSLFAFILVGLSTFDLFFISTSFLAYSLPALVEQDGKSNQISSKFLMWMEILNDYALVGSIYCTIALAFERVLALYDPFKVKSKWSSPLKPAIITLITVNLISLTVQLLKFIDYTPIPDETVEECGIDSVEYSEGYTGVNFQYVEYYVQWPFFILIIALPFGLLTVLNLLVWSKMKEIRKNRQILTNTGSSSTAMSGSLVKSTPKIGNSGTVVAIIIVFLFCQLGCIMFIVCRHFFVCVFLEWGNVLFSLEMFLLNINSSTNFVIYYLSAANFRTEFKKLFPFLTRK</sequence>
<dbReference type="InterPro" id="IPR019427">
    <property type="entry name" value="7TM_GPCR_serpentine_rcpt_Srw"/>
</dbReference>
<dbReference type="PANTHER" id="PTHR46641">
    <property type="entry name" value="FMRFAMIDE RECEPTOR-RELATED"/>
    <property type="match status" value="1"/>
</dbReference>
<dbReference type="SUPFAM" id="SSF81321">
    <property type="entry name" value="Family A G protein-coupled receptor-like"/>
    <property type="match status" value="1"/>
</dbReference>
<dbReference type="Pfam" id="PF10324">
    <property type="entry name" value="7TM_GPCR_Srw"/>
    <property type="match status" value="1"/>
</dbReference>
<proteinExistence type="predicted"/>
<feature type="transmembrane region" description="Helical" evidence="5">
    <location>
        <begin position="284"/>
        <end position="305"/>
    </location>
</feature>
<keyword evidence="2 5" id="KW-0812">Transmembrane</keyword>
<evidence type="ECO:0000256" key="5">
    <source>
        <dbReference type="SAM" id="Phobius"/>
    </source>
</evidence>
<evidence type="ECO:0000313" key="8">
    <source>
        <dbReference type="Proteomes" id="UP000198287"/>
    </source>
</evidence>
<dbReference type="InterPro" id="IPR052954">
    <property type="entry name" value="GPCR-Ligand_Int"/>
</dbReference>
<gene>
    <name evidence="7" type="ORF">Fcan01_24708</name>
</gene>
<comment type="subcellular location">
    <subcellularLocation>
        <location evidence="1">Membrane</location>
    </subcellularLocation>
</comment>
<dbReference type="PANTHER" id="PTHR46641:SF2">
    <property type="entry name" value="FMRFAMIDE RECEPTOR"/>
    <property type="match status" value="1"/>
</dbReference>
<keyword evidence="7" id="KW-0675">Receptor</keyword>